<dbReference type="InterPro" id="IPR002586">
    <property type="entry name" value="CobQ/CobB/MinD/ParA_Nub-bd_dom"/>
</dbReference>
<dbReference type="Proteomes" id="UP000620559">
    <property type="component" value="Unassembled WGS sequence"/>
</dbReference>
<comment type="caution">
    <text evidence="2">The sequence shown here is derived from an EMBL/GenBank/DDBJ whole genome shotgun (WGS) entry which is preliminary data.</text>
</comment>
<evidence type="ECO:0000313" key="2">
    <source>
        <dbReference type="EMBL" id="MBE9214683.1"/>
    </source>
</evidence>
<proteinExistence type="predicted"/>
<reference evidence="2" key="1">
    <citation type="submission" date="2020-10" db="EMBL/GenBank/DDBJ databases">
        <authorList>
            <person name="Castelo-Branco R."/>
            <person name="Eusebio N."/>
            <person name="Adriana R."/>
            <person name="Vieira A."/>
            <person name="Brugerolle De Fraissinette N."/>
            <person name="Rezende De Castro R."/>
            <person name="Schneider M.P."/>
            <person name="Vasconcelos V."/>
            <person name="Leao P.N."/>
        </authorList>
    </citation>
    <scope>NUCLEOTIDE SEQUENCE</scope>
    <source>
        <strain evidence="2">LEGE 06105</strain>
    </source>
</reference>
<name>A0A8J7F5C2_9CYAN</name>
<dbReference type="Gene3D" id="3.40.50.300">
    <property type="entry name" value="P-loop containing nucleotide triphosphate hydrolases"/>
    <property type="match status" value="1"/>
</dbReference>
<dbReference type="Pfam" id="PF01656">
    <property type="entry name" value="CbiA"/>
    <property type="match status" value="1"/>
</dbReference>
<protein>
    <submittedName>
        <fullName evidence="2">MinD/ParA family protein</fullName>
    </submittedName>
</protein>
<dbReference type="SUPFAM" id="SSF52540">
    <property type="entry name" value="P-loop containing nucleoside triphosphate hydrolases"/>
    <property type="match status" value="1"/>
</dbReference>
<evidence type="ECO:0000313" key="3">
    <source>
        <dbReference type="Proteomes" id="UP000620559"/>
    </source>
</evidence>
<accession>A0A8J7F5C2</accession>
<dbReference type="EMBL" id="JADEWL010000068">
    <property type="protein sequence ID" value="MBE9214683.1"/>
    <property type="molecule type" value="Genomic_DNA"/>
</dbReference>
<organism evidence="2 3">
    <name type="scientific">Plectonema cf. radiosum LEGE 06105</name>
    <dbReference type="NCBI Taxonomy" id="945769"/>
    <lineage>
        <taxon>Bacteria</taxon>
        <taxon>Bacillati</taxon>
        <taxon>Cyanobacteriota</taxon>
        <taxon>Cyanophyceae</taxon>
        <taxon>Oscillatoriophycideae</taxon>
        <taxon>Oscillatoriales</taxon>
        <taxon>Microcoleaceae</taxon>
        <taxon>Plectonema</taxon>
    </lineage>
</organism>
<dbReference type="PANTHER" id="PTHR13696:SF52">
    <property type="entry name" value="PARA FAMILY PROTEIN CT_582"/>
    <property type="match status" value="1"/>
</dbReference>
<gene>
    <name evidence="2" type="ORF">IQ247_18760</name>
</gene>
<dbReference type="InterPro" id="IPR027417">
    <property type="entry name" value="P-loop_NTPase"/>
</dbReference>
<dbReference type="RefSeq" id="WP_193922636.1">
    <property type="nucleotide sequence ID" value="NZ_JADEWL010000068.1"/>
</dbReference>
<keyword evidence="3" id="KW-1185">Reference proteome</keyword>
<sequence>MSKIISIHSFRGGTGKSNLIANLAVLIALQGKRVAIVDTDLQSPGIHALFNLDVNNLNGHNAQKTLNDYLWNNCSIVDTAYDVSSYLEIPSQGKVFLIPASLNPEEITKILSEGYNVTLLNSGFQQLIQELQLDYLFIDTHPGLNKETLLSLAISHRILIILRTDSQDFQGTAVTMNIARQLQLENILMVINKIPSQIDIHGLQKQIEQKYHVPVAGVLPFLEDMAILGSTGLFCLQYPDHYFTQKLKQVAEETIQDFQLIRKVESLT</sequence>
<dbReference type="AlphaFoldDB" id="A0A8J7F5C2"/>
<evidence type="ECO:0000259" key="1">
    <source>
        <dbReference type="Pfam" id="PF01656"/>
    </source>
</evidence>
<feature type="domain" description="CobQ/CobB/MinD/ParA nucleotide binding" evidence="1">
    <location>
        <begin position="5"/>
        <end position="230"/>
    </location>
</feature>
<dbReference type="PANTHER" id="PTHR13696">
    <property type="entry name" value="P-LOOP CONTAINING NUCLEOSIDE TRIPHOSPHATE HYDROLASE"/>
    <property type="match status" value="1"/>
</dbReference>
<dbReference type="InterPro" id="IPR050678">
    <property type="entry name" value="DNA_Partitioning_ATPase"/>
</dbReference>